<dbReference type="InterPro" id="IPR034660">
    <property type="entry name" value="DinB/YfiT-like"/>
</dbReference>
<proteinExistence type="predicted"/>
<comment type="caution">
    <text evidence="1">The sequence shown here is derived from an EMBL/GenBank/DDBJ whole genome shotgun (WGS) entry which is preliminary data.</text>
</comment>
<dbReference type="EMBL" id="BAAAPO010000016">
    <property type="protein sequence ID" value="GAA1787358.1"/>
    <property type="molecule type" value="Genomic_DNA"/>
</dbReference>
<organism evidence="1 2">
    <name type="scientific">Nostocoides veronense</name>
    <dbReference type="NCBI Taxonomy" id="330836"/>
    <lineage>
        <taxon>Bacteria</taxon>
        <taxon>Bacillati</taxon>
        <taxon>Actinomycetota</taxon>
        <taxon>Actinomycetes</taxon>
        <taxon>Micrococcales</taxon>
        <taxon>Intrasporangiaceae</taxon>
        <taxon>Nostocoides</taxon>
    </lineage>
</organism>
<sequence length="212" mass="23092">MTRFARAEREALSDTFLEVGPDAPTLCGDWTTADLATHLVVRDGRPDLIVGPMLPIIGGAAKRQVRAIKHQPWPDLVESVRTGPPIYSPTRLGPVDEFVNLIEFYVHHEDVLRAGERTDRRVIPEAEQRALWSALDRMAKLMFRRASVGAELISPLGRIVAKPATPRGSVAVEGAPGELVLAAYGRRAQAEITSRGSDDAVDALWSSKLGIA</sequence>
<dbReference type="InterPro" id="IPR017517">
    <property type="entry name" value="Maleyloyr_isom"/>
</dbReference>
<dbReference type="RefSeq" id="WP_344082241.1">
    <property type="nucleotide sequence ID" value="NZ_BAAAPO010000016.1"/>
</dbReference>
<evidence type="ECO:0000313" key="1">
    <source>
        <dbReference type="EMBL" id="GAA1787358.1"/>
    </source>
</evidence>
<dbReference type="NCBIfam" id="TIGR03085">
    <property type="entry name" value="TIGR03085 family metal-binding protein"/>
    <property type="match status" value="1"/>
</dbReference>
<dbReference type="NCBIfam" id="TIGR03083">
    <property type="entry name" value="maleylpyruvate isomerase family mycothiol-dependent enzyme"/>
    <property type="match status" value="1"/>
</dbReference>
<keyword evidence="2" id="KW-1185">Reference proteome</keyword>
<dbReference type="Proteomes" id="UP001499938">
    <property type="component" value="Unassembled WGS sequence"/>
</dbReference>
<name>A0ABP4XL89_9MICO</name>
<gene>
    <name evidence="1" type="ORF">GCM10009811_10610</name>
</gene>
<accession>A0ABP4XL89</accession>
<reference evidence="2" key="1">
    <citation type="journal article" date="2019" name="Int. J. Syst. Evol. Microbiol.">
        <title>The Global Catalogue of Microorganisms (GCM) 10K type strain sequencing project: providing services to taxonomists for standard genome sequencing and annotation.</title>
        <authorList>
            <consortium name="The Broad Institute Genomics Platform"/>
            <consortium name="The Broad Institute Genome Sequencing Center for Infectious Disease"/>
            <person name="Wu L."/>
            <person name="Ma J."/>
        </authorList>
    </citation>
    <scope>NUCLEOTIDE SEQUENCE [LARGE SCALE GENOMIC DNA]</scope>
    <source>
        <strain evidence="2">JCM 15592</strain>
    </source>
</reference>
<dbReference type="SUPFAM" id="SSF109854">
    <property type="entry name" value="DinB/YfiT-like putative metalloenzymes"/>
    <property type="match status" value="1"/>
</dbReference>
<dbReference type="InterPro" id="IPR017519">
    <property type="entry name" value="CHP03085"/>
</dbReference>
<protein>
    <submittedName>
        <fullName evidence="1">TIGR03085 family metal-binding protein</fullName>
    </submittedName>
</protein>
<evidence type="ECO:0000313" key="2">
    <source>
        <dbReference type="Proteomes" id="UP001499938"/>
    </source>
</evidence>